<proteinExistence type="predicted"/>
<reference evidence="1" key="1">
    <citation type="submission" date="2020-08" db="EMBL/GenBank/DDBJ databases">
        <title>Genome sequencing and assembly of the red palm weevil Rhynchophorus ferrugineus.</title>
        <authorList>
            <person name="Dias G.B."/>
            <person name="Bergman C.M."/>
            <person name="Manee M."/>
        </authorList>
    </citation>
    <scope>NUCLEOTIDE SEQUENCE</scope>
    <source>
        <strain evidence="1">AA-2017</strain>
        <tissue evidence="1">Whole larva</tissue>
    </source>
</reference>
<comment type="caution">
    <text evidence="1">The sequence shown here is derived from an EMBL/GenBank/DDBJ whole genome shotgun (WGS) entry which is preliminary data.</text>
</comment>
<keyword evidence="2" id="KW-1185">Reference proteome</keyword>
<evidence type="ECO:0000313" key="1">
    <source>
        <dbReference type="EMBL" id="KAF7264297.1"/>
    </source>
</evidence>
<gene>
    <name evidence="1" type="ORF">GWI33_000344</name>
</gene>
<evidence type="ECO:0000313" key="2">
    <source>
        <dbReference type="Proteomes" id="UP000625711"/>
    </source>
</evidence>
<sequence length="72" mass="8085">MRCETERKGGRKNLNVGCHHARRARLFNYPKRNGSSGFNSYRSPSPALCVCVQYAVREAVAADLATFEKLKP</sequence>
<organism evidence="1 2">
    <name type="scientific">Rhynchophorus ferrugineus</name>
    <name type="common">Red palm weevil</name>
    <name type="synonym">Curculio ferrugineus</name>
    <dbReference type="NCBI Taxonomy" id="354439"/>
    <lineage>
        <taxon>Eukaryota</taxon>
        <taxon>Metazoa</taxon>
        <taxon>Ecdysozoa</taxon>
        <taxon>Arthropoda</taxon>
        <taxon>Hexapoda</taxon>
        <taxon>Insecta</taxon>
        <taxon>Pterygota</taxon>
        <taxon>Neoptera</taxon>
        <taxon>Endopterygota</taxon>
        <taxon>Coleoptera</taxon>
        <taxon>Polyphaga</taxon>
        <taxon>Cucujiformia</taxon>
        <taxon>Curculionidae</taxon>
        <taxon>Dryophthorinae</taxon>
        <taxon>Rhynchophorus</taxon>
    </lineage>
</organism>
<dbReference type="EMBL" id="JAACXV010017677">
    <property type="protein sequence ID" value="KAF7264297.1"/>
    <property type="molecule type" value="Genomic_DNA"/>
</dbReference>
<accession>A0A834HZI0</accession>
<protein>
    <submittedName>
        <fullName evidence="1">Uncharacterized protein</fullName>
    </submittedName>
</protein>
<dbReference type="Proteomes" id="UP000625711">
    <property type="component" value="Unassembled WGS sequence"/>
</dbReference>
<dbReference type="AlphaFoldDB" id="A0A834HZI0"/>
<name>A0A834HZI0_RHYFE</name>